<gene>
    <name evidence="2" type="ORF">Fcan01_05034</name>
</gene>
<organism evidence="2 3">
    <name type="scientific">Folsomia candida</name>
    <name type="common">Springtail</name>
    <dbReference type="NCBI Taxonomy" id="158441"/>
    <lineage>
        <taxon>Eukaryota</taxon>
        <taxon>Metazoa</taxon>
        <taxon>Ecdysozoa</taxon>
        <taxon>Arthropoda</taxon>
        <taxon>Hexapoda</taxon>
        <taxon>Collembola</taxon>
        <taxon>Entomobryomorpha</taxon>
        <taxon>Isotomoidea</taxon>
        <taxon>Isotomidae</taxon>
        <taxon>Proisotominae</taxon>
        <taxon>Folsomia</taxon>
    </lineage>
</organism>
<evidence type="ECO:0000256" key="1">
    <source>
        <dbReference type="SAM" id="MobiDB-lite"/>
    </source>
</evidence>
<dbReference type="InterPro" id="IPR055308">
    <property type="entry name" value="TEX47-like"/>
</dbReference>
<reference evidence="2 3" key="1">
    <citation type="submission" date="2015-12" db="EMBL/GenBank/DDBJ databases">
        <title>The genome of Folsomia candida.</title>
        <authorList>
            <person name="Faddeeva A."/>
            <person name="Derks M.F."/>
            <person name="Anvar Y."/>
            <person name="Smit S."/>
            <person name="Van Straalen N."/>
            <person name="Roelofs D."/>
        </authorList>
    </citation>
    <scope>NUCLEOTIDE SEQUENCE [LARGE SCALE GENOMIC DNA]</scope>
    <source>
        <strain evidence="2 3">VU population</strain>
        <tissue evidence="2">Whole body</tissue>
    </source>
</reference>
<feature type="region of interest" description="Disordered" evidence="1">
    <location>
        <begin position="1"/>
        <end position="44"/>
    </location>
</feature>
<keyword evidence="3" id="KW-1185">Reference proteome</keyword>
<dbReference type="Pfam" id="PF24787">
    <property type="entry name" value="TEX47"/>
    <property type="match status" value="1"/>
</dbReference>
<dbReference type="EMBL" id="LNIX01000002">
    <property type="protein sequence ID" value="OXA59906.1"/>
    <property type="molecule type" value="Genomic_DNA"/>
</dbReference>
<name>A0A226ETH7_FOLCA</name>
<dbReference type="AlphaFoldDB" id="A0A226ETH7"/>
<evidence type="ECO:0000313" key="3">
    <source>
        <dbReference type="Proteomes" id="UP000198287"/>
    </source>
</evidence>
<proteinExistence type="predicted"/>
<dbReference type="PANTHER" id="PTHR34035">
    <property type="entry name" value="TESTIS-EXPRESSED PROTEIN 47"/>
    <property type="match status" value="1"/>
</dbReference>
<dbReference type="Proteomes" id="UP000198287">
    <property type="component" value="Unassembled WGS sequence"/>
</dbReference>
<evidence type="ECO:0000313" key="2">
    <source>
        <dbReference type="EMBL" id="OXA59906.1"/>
    </source>
</evidence>
<protein>
    <submittedName>
        <fullName evidence="2">Uncharacterized protein</fullName>
    </submittedName>
</protein>
<feature type="region of interest" description="Disordered" evidence="1">
    <location>
        <begin position="83"/>
        <end position="105"/>
    </location>
</feature>
<comment type="caution">
    <text evidence="2">The sequence shown here is derived from an EMBL/GenBank/DDBJ whole genome shotgun (WGS) entry which is preliminary data.</text>
</comment>
<sequence>MESGNRGGMHETEEVEEDDTGESEETSGEEDAVEAADDWESLPKMSHQSMRYATAAGFGEIFNTTTQPIYSKMDLTKLVSAVGSRGEMPPLPETPSTTSTSDKHEQFEKIYGKLKKVEKENRDRNGQQATTADPLQDVMQSNFVKTIVKTCLYRLVLLGSHNEDQEKLIEWMKDVVEDINVHSYSETLTGVFLSYPNHFVHVLESSEDTLMKYIRLVADQFEPTGFDWKLEVKGGHVSVRRPIIFTTVRAVVVGIFQIKHVGLHWLNLSRGVTSGWKAERAMGPLTMTQDQVPAGDYRERLFHVTRQCIIMAIALYKLNPLRPPAGVQSTTTTSTKKSGHRSLQASIKPSSAALNPTMQIGAAAGAEAEATRVRYEEQRKRRAASIAQIIPKPAMIDYIMRKNEKRKIQLRTVREHLDFFWKIPKVIFSQQTDWPIASKIAPYN</sequence>
<accession>A0A226ETH7</accession>
<feature type="compositionally biased region" description="Acidic residues" evidence="1">
    <location>
        <begin position="13"/>
        <end position="40"/>
    </location>
</feature>
<dbReference type="PANTHER" id="PTHR34035:SF1">
    <property type="entry name" value="TESTIS-EXPRESSED PROTEIN 47"/>
    <property type="match status" value="1"/>
</dbReference>